<name>A0A7W3N3P2_9ACTN</name>
<gene>
    <name evidence="7" type="ORF">HNR21_005816</name>
</gene>
<feature type="domain" description="HTH tetR-type" evidence="6">
    <location>
        <begin position="10"/>
        <end position="70"/>
    </location>
</feature>
<dbReference type="InterPro" id="IPR039538">
    <property type="entry name" value="BetI_C"/>
</dbReference>
<keyword evidence="8" id="KW-1185">Reference proteome</keyword>
<dbReference type="Pfam" id="PF00440">
    <property type="entry name" value="TetR_N"/>
    <property type="match status" value="1"/>
</dbReference>
<evidence type="ECO:0000313" key="8">
    <source>
        <dbReference type="Proteomes" id="UP000539313"/>
    </source>
</evidence>
<accession>A0A7W3N3P2</accession>
<dbReference type="InterPro" id="IPR009057">
    <property type="entry name" value="Homeodomain-like_sf"/>
</dbReference>
<evidence type="ECO:0000256" key="1">
    <source>
        <dbReference type="ARBA" id="ARBA00022491"/>
    </source>
</evidence>
<proteinExistence type="predicted"/>
<keyword evidence="4" id="KW-0804">Transcription</keyword>
<dbReference type="SUPFAM" id="SSF48498">
    <property type="entry name" value="Tetracyclin repressor-like, C-terminal domain"/>
    <property type="match status" value="1"/>
</dbReference>
<dbReference type="Gene3D" id="1.10.357.10">
    <property type="entry name" value="Tetracycline Repressor, domain 2"/>
    <property type="match status" value="1"/>
</dbReference>
<feature type="DNA-binding region" description="H-T-H motif" evidence="5">
    <location>
        <begin position="33"/>
        <end position="52"/>
    </location>
</feature>
<dbReference type="GO" id="GO:0003700">
    <property type="term" value="F:DNA-binding transcription factor activity"/>
    <property type="evidence" value="ECO:0007669"/>
    <property type="project" value="TreeGrafter"/>
</dbReference>
<reference evidence="7 8" key="1">
    <citation type="submission" date="2020-08" db="EMBL/GenBank/DDBJ databases">
        <title>Sequencing the genomes of 1000 actinobacteria strains.</title>
        <authorList>
            <person name="Klenk H.-P."/>
        </authorList>
    </citation>
    <scope>NUCLEOTIDE SEQUENCE [LARGE SCALE GENOMIC DNA]</scope>
    <source>
        <strain evidence="7 8">DSM 45823</strain>
    </source>
</reference>
<evidence type="ECO:0000256" key="3">
    <source>
        <dbReference type="ARBA" id="ARBA00023125"/>
    </source>
</evidence>
<dbReference type="InterPro" id="IPR050109">
    <property type="entry name" value="HTH-type_TetR-like_transc_reg"/>
</dbReference>
<dbReference type="Proteomes" id="UP000539313">
    <property type="component" value="Unassembled WGS sequence"/>
</dbReference>
<evidence type="ECO:0000259" key="6">
    <source>
        <dbReference type="PROSITE" id="PS50977"/>
    </source>
</evidence>
<protein>
    <submittedName>
        <fullName evidence="7">AcrR family transcriptional regulator</fullName>
    </submittedName>
</protein>
<dbReference type="PROSITE" id="PS50977">
    <property type="entry name" value="HTH_TETR_2"/>
    <property type="match status" value="1"/>
</dbReference>
<dbReference type="PANTHER" id="PTHR30055">
    <property type="entry name" value="HTH-TYPE TRANSCRIPTIONAL REGULATOR RUTR"/>
    <property type="match status" value="1"/>
</dbReference>
<dbReference type="InterPro" id="IPR023772">
    <property type="entry name" value="DNA-bd_HTH_TetR-type_CS"/>
</dbReference>
<organism evidence="7 8">
    <name type="scientific">Thermomonospora cellulosilytica</name>
    <dbReference type="NCBI Taxonomy" id="1411118"/>
    <lineage>
        <taxon>Bacteria</taxon>
        <taxon>Bacillati</taxon>
        <taxon>Actinomycetota</taxon>
        <taxon>Actinomycetes</taxon>
        <taxon>Streptosporangiales</taxon>
        <taxon>Thermomonosporaceae</taxon>
        <taxon>Thermomonospora</taxon>
    </lineage>
</organism>
<evidence type="ECO:0000256" key="2">
    <source>
        <dbReference type="ARBA" id="ARBA00023015"/>
    </source>
</evidence>
<evidence type="ECO:0000256" key="4">
    <source>
        <dbReference type="ARBA" id="ARBA00023163"/>
    </source>
</evidence>
<dbReference type="InterPro" id="IPR036271">
    <property type="entry name" value="Tet_transcr_reg_TetR-rel_C_sf"/>
</dbReference>
<comment type="caution">
    <text evidence="7">The sequence shown here is derived from an EMBL/GenBank/DDBJ whole genome shotgun (WGS) entry which is preliminary data.</text>
</comment>
<dbReference type="SUPFAM" id="SSF46689">
    <property type="entry name" value="Homeodomain-like"/>
    <property type="match status" value="1"/>
</dbReference>
<dbReference type="EMBL" id="JACJII010000001">
    <property type="protein sequence ID" value="MBA9006934.1"/>
    <property type="molecule type" value="Genomic_DNA"/>
</dbReference>
<dbReference type="PRINTS" id="PR00455">
    <property type="entry name" value="HTHTETR"/>
</dbReference>
<evidence type="ECO:0000256" key="5">
    <source>
        <dbReference type="PROSITE-ProRule" id="PRU00335"/>
    </source>
</evidence>
<evidence type="ECO:0000313" key="7">
    <source>
        <dbReference type="EMBL" id="MBA9006934.1"/>
    </source>
</evidence>
<dbReference type="PANTHER" id="PTHR30055:SF229">
    <property type="entry name" value="HTH-TYPE TRANSCRIPTIONAL REPRESSOR RV1474C"/>
    <property type="match status" value="1"/>
</dbReference>
<dbReference type="GO" id="GO:0000976">
    <property type="term" value="F:transcription cis-regulatory region binding"/>
    <property type="evidence" value="ECO:0007669"/>
    <property type="project" value="TreeGrafter"/>
</dbReference>
<dbReference type="AlphaFoldDB" id="A0A7W3N3P2"/>
<dbReference type="PROSITE" id="PS01081">
    <property type="entry name" value="HTH_TETR_1"/>
    <property type="match status" value="1"/>
</dbReference>
<dbReference type="Pfam" id="PF13977">
    <property type="entry name" value="TetR_C_6"/>
    <property type="match status" value="1"/>
</dbReference>
<keyword evidence="2" id="KW-0805">Transcription regulation</keyword>
<keyword evidence="3 5" id="KW-0238">DNA-binding</keyword>
<keyword evidence="1" id="KW-0678">Repressor</keyword>
<dbReference type="RefSeq" id="WP_182707682.1">
    <property type="nucleotide sequence ID" value="NZ_JACJII010000001.1"/>
</dbReference>
<sequence length="202" mass="22237">MPKVSEEHLQRRRNQILDAARLCFVRKGFHETSMQDIFAASGLSAGAVYRYFKSKNEIVEAICTDTVERIADPLARIVEQDPLPGIDEVAGRMAEELVGIQSAGDGEADPLRVAPQAWALALHDPQVSPVVRRVMAHIRGVWIQYAERMRDAGRLPADADTEAVGKALFGIMPGFVLQRLILGDVDPDTLRRGLRDLSGSLP</sequence>
<dbReference type="InterPro" id="IPR001647">
    <property type="entry name" value="HTH_TetR"/>
</dbReference>